<keyword evidence="2" id="KW-0479">Metal-binding</keyword>
<evidence type="ECO:0000256" key="4">
    <source>
        <dbReference type="ARBA" id="ARBA00023014"/>
    </source>
</evidence>
<dbReference type="SFLD" id="SFLDS00029">
    <property type="entry name" value="Radical_SAM"/>
    <property type="match status" value="1"/>
</dbReference>
<dbReference type="EMBL" id="CP047363">
    <property type="protein sequence ID" value="QIH79067.1"/>
    <property type="molecule type" value="Genomic_DNA"/>
</dbReference>
<evidence type="ECO:0000313" key="6">
    <source>
        <dbReference type="EMBL" id="QIH79067.1"/>
    </source>
</evidence>
<reference evidence="6" key="1">
    <citation type="journal article" date="2020" name="Antimicrob. Agents Chemother.">
        <title>The novel macrolide resistance genes mef(D), msr(F) and msr(H) are present on resistance islands in Macrococcus canis, Macrococcus caseolyticus and Staphylococcus aureus.</title>
        <authorList>
            <person name="Schwendener S."/>
            <person name="Dona V."/>
            <person name="Perreten V."/>
        </authorList>
    </citation>
    <scope>NUCLEOTIDE SEQUENCE</scope>
    <source>
        <strain evidence="6">Epi0076A</strain>
    </source>
</reference>
<evidence type="ECO:0000256" key="2">
    <source>
        <dbReference type="ARBA" id="ARBA00022723"/>
    </source>
</evidence>
<dbReference type="InterPro" id="IPR050377">
    <property type="entry name" value="Radical_SAM_PqqE_MftC-like"/>
</dbReference>
<name>A0AAE6X3F2_9STAP</name>
<dbReference type="SUPFAM" id="SSF102114">
    <property type="entry name" value="Radical SAM enzymes"/>
    <property type="match status" value="1"/>
</dbReference>
<evidence type="ECO:0000256" key="3">
    <source>
        <dbReference type="ARBA" id="ARBA00023004"/>
    </source>
</evidence>
<dbReference type="InterPro" id="IPR058240">
    <property type="entry name" value="rSAM_sf"/>
</dbReference>
<keyword evidence="4" id="KW-0411">Iron-sulfur</keyword>
<dbReference type="GO" id="GO:0046872">
    <property type="term" value="F:metal ion binding"/>
    <property type="evidence" value="ECO:0007669"/>
    <property type="project" value="UniProtKB-KW"/>
</dbReference>
<dbReference type="InterPro" id="IPR023904">
    <property type="entry name" value="Pep_rSAM_mat_YydG"/>
</dbReference>
<proteinExistence type="predicted"/>
<evidence type="ECO:0000256" key="1">
    <source>
        <dbReference type="ARBA" id="ARBA00022691"/>
    </source>
</evidence>
<evidence type="ECO:0000313" key="7">
    <source>
        <dbReference type="Proteomes" id="UP000501122"/>
    </source>
</evidence>
<dbReference type="Proteomes" id="UP000501122">
    <property type="component" value="Chromosome"/>
</dbReference>
<keyword evidence="1" id="KW-0949">S-adenosyl-L-methionine</keyword>
<feature type="domain" description="Radical SAM core" evidence="5">
    <location>
        <begin position="8"/>
        <end position="123"/>
    </location>
</feature>
<protein>
    <submittedName>
        <fullName evidence="6">YydG family peptide radical SAM peptide maturase</fullName>
    </submittedName>
</protein>
<dbReference type="Pfam" id="PF04055">
    <property type="entry name" value="Radical_SAM"/>
    <property type="match status" value="1"/>
</dbReference>
<accession>A0AAE6X3F2</accession>
<dbReference type="InterPro" id="IPR007197">
    <property type="entry name" value="rSAM"/>
</dbReference>
<dbReference type="AlphaFoldDB" id="A0AAE6X3F2"/>
<dbReference type="CDD" id="cd01335">
    <property type="entry name" value="Radical_SAM"/>
    <property type="match status" value="1"/>
</dbReference>
<dbReference type="RefSeq" id="WP_164953812.1">
    <property type="nucleotide sequence ID" value="NZ_CP047363.1"/>
</dbReference>
<dbReference type="SFLD" id="SFLDG01067">
    <property type="entry name" value="SPASM/twitch_domain_containing"/>
    <property type="match status" value="1"/>
</dbReference>
<dbReference type="PANTHER" id="PTHR11228:SF22">
    <property type="entry name" value="PEPTIDE BIOSYNTHESIS PROTEIN YYDG-RELATED"/>
    <property type="match status" value="1"/>
</dbReference>
<keyword evidence="3" id="KW-0408">Iron</keyword>
<sequence>MYNKIVTINLTSKCNAKCDHCCFSCSPQSTIKMENDYIINLVKEFCENETIETISFTGGEIFLDYEFLLKLYELILPYGKAITVISNGFWGGSKRLVEKYFNDMKKYNVQALTISHDEFHKPFVKTNNVKNILKHAQQVDGISVSLSVAVTKDKMSNNILEELDDAILGIAVTKFPLIDVGEAKNIEPSSIHSIYNLDNKVALNCPGYEVVYHHDGEIYPCCSPGIFETKLSLRYDENQSFDDTVNYLYTNLLLYIIRKESFNWFINILEKNQMLEEFNIKNEFSSICSICKNLFDSEEKIQYFIPYMKEYQYENFKVRG</sequence>
<organism evidence="6 7">
    <name type="scientific">Macrococcoides canis</name>
    <dbReference type="NCBI Taxonomy" id="1855823"/>
    <lineage>
        <taxon>Bacteria</taxon>
        <taxon>Bacillati</taxon>
        <taxon>Bacillota</taxon>
        <taxon>Bacilli</taxon>
        <taxon>Bacillales</taxon>
        <taxon>Staphylococcaceae</taxon>
        <taxon>Macrococcoides</taxon>
    </lineage>
</organism>
<gene>
    <name evidence="6" type="ORF">GTN30_10460</name>
</gene>
<dbReference type="PANTHER" id="PTHR11228">
    <property type="entry name" value="RADICAL SAM DOMAIN PROTEIN"/>
    <property type="match status" value="1"/>
</dbReference>
<dbReference type="GO" id="GO:0051536">
    <property type="term" value="F:iron-sulfur cluster binding"/>
    <property type="evidence" value="ECO:0007669"/>
    <property type="project" value="UniProtKB-KW"/>
</dbReference>
<dbReference type="InterPro" id="IPR013785">
    <property type="entry name" value="Aldolase_TIM"/>
</dbReference>
<dbReference type="NCBIfam" id="TIGR04078">
    <property type="entry name" value="rSAM_yydG"/>
    <property type="match status" value="1"/>
</dbReference>
<dbReference type="GO" id="GO:0003824">
    <property type="term" value="F:catalytic activity"/>
    <property type="evidence" value="ECO:0007669"/>
    <property type="project" value="InterPro"/>
</dbReference>
<dbReference type="Gene3D" id="3.20.20.70">
    <property type="entry name" value="Aldolase class I"/>
    <property type="match status" value="1"/>
</dbReference>
<evidence type="ECO:0000259" key="5">
    <source>
        <dbReference type="Pfam" id="PF04055"/>
    </source>
</evidence>